<geneLocation type="plasmid" evidence="5">
    <name>pdfe dna</name>
</geneLocation>
<sequence>MATKQKLSVYELVTNRILSIMEENKELPWHKPWAGGSAGRPMSFHSQKAYRGVNVFLLTACGFASPYWLTFKQTQARGGNVMKGQKGCPVVFFKWFKTRDRETGLEKEIPMLRYYTVFNAEQIEGIDFPSTEEKEQTPDFTPIDTAQQIIDAMPCRPEITHMEASASYSSTWDRVNLPKPELFESETEYYCTAFHELVHSTGHETRLNRVEGMNSEYGDHSYSKEELTAEMGAAMLCAEAGILMHTEKNSAAYLKGWSRKLRNNPRWLVQAASQAQKAVDLILDNAAPQALPVAA</sequence>
<evidence type="ECO:0000259" key="3">
    <source>
        <dbReference type="Pfam" id="PF18818"/>
    </source>
</evidence>
<keyword evidence="1" id="KW-0472">Membrane</keyword>
<dbReference type="GO" id="GO:0003697">
    <property type="term" value="F:single-stranded DNA binding"/>
    <property type="evidence" value="ECO:0007669"/>
    <property type="project" value="InterPro"/>
</dbReference>
<dbReference type="InterPro" id="IPR017113">
    <property type="entry name" value="Antirestriction_ArdC"/>
</dbReference>
<dbReference type="KEGG" id="dfl:DFE_A0006"/>
<reference evidence="4 5" key="1">
    <citation type="journal article" date="2018" name="Sci. Adv.">
        <title>Multi-heme cytochromes provide a pathway for survival in energy-limited environments.</title>
        <authorList>
            <person name="Deng X."/>
            <person name="Dohmae N."/>
            <person name="Nealson K.H."/>
            <person name="Hashimoto K."/>
            <person name="Okamoto A."/>
        </authorList>
    </citation>
    <scope>NUCLEOTIDE SEQUENCE [LARGE SCALE GENOMIC DNA]</scope>
    <source>
        <strain evidence="4 5">IS5</strain>
        <plasmid evidence="5">pdfe dna</plasmid>
    </source>
</reference>
<keyword evidence="4" id="KW-0614">Plasmid</keyword>
<dbReference type="PIRSF" id="PIRSF037112">
    <property type="entry name" value="Antirestriction_ArdC"/>
    <property type="match status" value="1"/>
</dbReference>
<dbReference type="OrthoDB" id="9792687at2"/>
<evidence type="ECO:0000313" key="5">
    <source>
        <dbReference type="Proteomes" id="UP000269883"/>
    </source>
</evidence>
<accession>A0A2Z6B3M0</accession>
<dbReference type="InterPro" id="IPR013610">
    <property type="entry name" value="ArdC_N"/>
</dbReference>
<organism evidence="4 5">
    <name type="scientific">Desulfovibrio ferrophilus</name>
    <dbReference type="NCBI Taxonomy" id="241368"/>
    <lineage>
        <taxon>Bacteria</taxon>
        <taxon>Pseudomonadati</taxon>
        <taxon>Thermodesulfobacteriota</taxon>
        <taxon>Desulfovibrionia</taxon>
        <taxon>Desulfovibrionales</taxon>
        <taxon>Desulfovibrionaceae</taxon>
        <taxon>Desulfovibrio</taxon>
    </lineage>
</organism>
<feature type="domain" description="N-terminal" evidence="2">
    <location>
        <begin position="9"/>
        <end position="118"/>
    </location>
</feature>
<keyword evidence="1" id="KW-1133">Transmembrane helix</keyword>
<dbReference type="EMBL" id="AP017379">
    <property type="protein sequence ID" value="BBD10107.1"/>
    <property type="molecule type" value="Genomic_DNA"/>
</dbReference>
<name>A0A2Z6B3M0_9BACT</name>
<keyword evidence="5" id="KW-1185">Reference proteome</keyword>
<dbReference type="AlphaFoldDB" id="A0A2Z6B3M0"/>
<dbReference type="RefSeq" id="WP_126381578.1">
    <property type="nucleotide sequence ID" value="NZ_AP017379.1"/>
</dbReference>
<feature type="domain" description="Polyvalent protein metallopeptidase" evidence="3">
    <location>
        <begin position="157"/>
        <end position="274"/>
    </location>
</feature>
<dbReference type="Pfam" id="PF08401">
    <property type="entry name" value="ArdcN"/>
    <property type="match status" value="1"/>
</dbReference>
<dbReference type="Proteomes" id="UP000269883">
    <property type="component" value="Plasmid pDFE"/>
</dbReference>
<proteinExistence type="predicted"/>
<evidence type="ECO:0000256" key="1">
    <source>
        <dbReference type="SAM" id="Phobius"/>
    </source>
</evidence>
<evidence type="ECO:0000313" key="4">
    <source>
        <dbReference type="EMBL" id="BBD10107.1"/>
    </source>
</evidence>
<keyword evidence="1" id="KW-0812">Transmembrane</keyword>
<protein>
    <recommendedName>
        <fullName evidence="6">Antirestriction protein</fullName>
    </recommendedName>
</protein>
<gene>
    <name evidence="4" type="ORF">DFE_A0006</name>
</gene>
<evidence type="ECO:0008006" key="6">
    <source>
        <dbReference type="Google" id="ProtNLM"/>
    </source>
</evidence>
<dbReference type="InterPro" id="IPR041459">
    <property type="entry name" value="MPTase-PolyVal"/>
</dbReference>
<feature type="transmembrane region" description="Helical" evidence="1">
    <location>
        <begin position="49"/>
        <end position="69"/>
    </location>
</feature>
<dbReference type="Pfam" id="PF18818">
    <property type="entry name" value="MPTase-PolyVal"/>
    <property type="match status" value="1"/>
</dbReference>
<evidence type="ECO:0000259" key="2">
    <source>
        <dbReference type="Pfam" id="PF08401"/>
    </source>
</evidence>